<name>A0A5R9Q3U1_9GAMM</name>
<proteinExistence type="predicted"/>
<dbReference type="RefSeq" id="WP_138480691.1">
    <property type="nucleotide sequence ID" value="NZ_PPSW01000012.1"/>
</dbReference>
<comment type="caution">
    <text evidence="1">The sequence shown here is derived from an EMBL/GenBank/DDBJ whole genome shotgun (WGS) entry which is preliminary data.</text>
</comment>
<evidence type="ECO:0000313" key="1">
    <source>
        <dbReference type="EMBL" id="TLX47494.1"/>
    </source>
</evidence>
<gene>
    <name evidence="1" type="ORF">C1E24_09110</name>
</gene>
<dbReference type="EMBL" id="PPSW01000012">
    <property type="protein sequence ID" value="TLX47494.1"/>
    <property type="molecule type" value="Genomic_DNA"/>
</dbReference>
<protein>
    <submittedName>
        <fullName evidence="1">Uncharacterized protein</fullName>
    </submittedName>
</protein>
<organism evidence="1 2">
    <name type="scientific">Pseudoalteromonas phenolica</name>
    <dbReference type="NCBI Taxonomy" id="161398"/>
    <lineage>
        <taxon>Bacteria</taxon>
        <taxon>Pseudomonadati</taxon>
        <taxon>Pseudomonadota</taxon>
        <taxon>Gammaproteobacteria</taxon>
        <taxon>Alteromonadales</taxon>
        <taxon>Pseudoalteromonadaceae</taxon>
        <taxon>Pseudoalteromonas</taxon>
    </lineage>
</organism>
<reference evidence="1 2" key="1">
    <citation type="submission" date="2018-01" db="EMBL/GenBank/DDBJ databases">
        <title>Co-occurrence of chitin degradation, pigmentation and bioactivity in marine Pseudoalteromonas.</title>
        <authorList>
            <person name="Paulsen S."/>
            <person name="Gram L."/>
            <person name="Machado H."/>
        </authorList>
    </citation>
    <scope>NUCLEOTIDE SEQUENCE [LARGE SCALE GENOMIC DNA]</scope>
    <source>
        <strain evidence="1 2">S3663</strain>
    </source>
</reference>
<sequence>MYHLATNQITTLESDVYIVRVDHWSEDKNTLITTTHQANSSLHFDLGTGSAKVFNQRGTVIFSNENQQTVWERNKVFNLQDDQEWSFNDGEIVHAFSLEQHILVHVRTDTGKNHLVTLSTNLE</sequence>
<dbReference type="Proteomes" id="UP000309186">
    <property type="component" value="Unassembled WGS sequence"/>
</dbReference>
<dbReference type="AlphaFoldDB" id="A0A5R9Q3U1"/>
<evidence type="ECO:0000313" key="2">
    <source>
        <dbReference type="Proteomes" id="UP000309186"/>
    </source>
</evidence>
<accession>A0A5R9Q3U1</accession>